<keyword evidence="2" id="KW-0472">Membrane</keyword>
<dbReference type="AlphaFoldDB" id="A0A919MCF4"/>
<feature type="compositionally biased region" description="Polar residues" evidence="1">
    <location>
        <begin position="267"/>
        <end position="284"/>
    </location>
</feature>
<evidence type="ECO:0000313" key="3">
    <source>
        <dbReference type="EMBL" id="GIE09424.1"/>
    </source>
</evidence>
<reference evidence="3" key="1">
    <citation type="submission" date="2021-01" db="EMBL/GenBank/DDBJ databases">
        <title>Whole genome shotgun sequence of Actinoplanes ferrugineus NBRC 15555.</title>
        <authorList>
            <person name="Komaki H."/>
            <person name="Tamura T."/>
        </authorList>
    </citation>
    <scope>NUCLEOTIDE SEQUENCE</scope>
    <source>
        <strain evidence="3">NBRC 15555</strain>
    </source>
</reference>
<protein>
    <submittedName>
        <fullName evidence="3">Uncharacterized protein</fullName>
    </submittedName>
</protein>
<evidence type="ECO:0000313" key="4">
    <source>
        <dbReference type="Proteomes" id="UP000598174"/>
    </source>
</evidence>
<dbReference type="EMBL" id="BOMM01000008">
    <property type="protein sequence ID" value="GIE09424.1"/>
    <property type="molecule type" value="Genomic_DNA"/>
</dbReference>
<evidence type="ECO:0000256" key="2">
    <source>
        <dbReference type="SAM" id="Phobius"/>
    </source>
</evidence>
<keyword evidence="4" id="KW-1185">Reference proteome</keyword>
<feature type="transmembrane region" description="Helical" evidence="2">
    <location>
        <begin position="50"/>
        <end position="75"/>
    </location>
</feature>
<dbReference type="RefSeq" id="WP_203816014.1">
    <property type="nucleotide sequence ID" value="NZ_BAAABP010000021.1"/>
</dbReference>
<dbReference type="Proteomes" id="UP000598174">
    <property type="component" value="Unassembled WGS sequence"/>
</dbReference>
<keyword evidence="2" id="KW-1133">Transmembrane helix</keyword>
<accession>A0A919MCF4</accession>
<name>A0A919MCF4_9ACTN</name>
<comment type="caution">
    <text evidence="3">The sequence shown here is derived from an EMBL/GenBank/DDBJ whole genome shotgun (WGS) entry which is preliminary data.</text>
</comment>
<sequence>MSRRQLCGDLNGVRGLVAHGLARFEKIGAGSADFWVVSALIRVRGLDSMLVAAAGGLSSWSRTLISAAIAFPLLWSVAWTAHALGFAPAWVIVTTVLALGVAMPGLLWVTGSASRAFDRYRMGAPPGRRVAFGAGELNGEGAVSPGDGPAPGDTVVEGDLDEVAAALTRARVRLVSAALRQVDPERWNAAHLARLARQDRVLSRIADADLLLCQAIDFLELHAAEQAALRRNGSEQREPARSGMAPLRSRPGRPPQVSPERVGPAQNGPTQNGADRNGPTQNGADRNGADRNGADRNGADRNGADRSGTERRSV</sequence>
<feature type="transmembrane region" description="Helical" evidence="2">
    <location>
        <begin position="87"/>
        <end position="109"/>
    </location>
</feature>
<feature type="compositionally biased region" description="Basic and acidic residues" evidence="1">
    <location>
        <begin position="287"/>
        <end position="314"/>
    </location>
</feature>
<organism evidence="3 4">
    <name type="scientific">Paractinoplanes ferrugineus</name>
    <dbReference type="NCBI Taxonomy" id="113564"/>
    <lineage>
        <taxon>Bacteria</taxon>
        <taxon>Bacillati</taxon>
        <taxon>Actinomycetota</taxon>
        <taxon>Actinomycetes</taxon>
        <taxon>Micromonosporales</taxon>
        <taxon>Micromonosporaceae</taxon>
        <taxon>Paractinoplanes</taxon>
    </lineage>
</organism>
<evidence type="ECO:0000256" key="1">
    <source>
        <dbReference type="SAM" id="MobiDB-lite"/>
    </source>
</evidence>
<gene>
    <name evidence="3" type="ORF">Afe05nite_12640</name>
</gene>
<keyword evidence="2" id="KW-0812">Transmembrane</keyword>
<feature type="region of interest" description="Disordered" evidence="1">
    <location>
        <begin position="229"/>
        <end position="314"/>
    </location>
</feature>
<proteinExistence type="predicted"/>